<comment type="function">
    <text evidence="3">Positive regulator of sigma-B activity. Non-phosphorylated RsbV binds to RsbW, preventing its association with sigma-B. When phosphorylated, releases RsbW, which is then free to complex with and inactivate sigma-B.</text>
</comment>
<protein>
    <recommendedName>
        <fullName evidence="4">Anti-sigma factor antagonist</fullName>
    </recommendedName>
</protein>
<evidence type="ECO:0000313" key="7">
    <source>
        <dbReference type="Proteomes" id="UP000021053"/>
    </source>
</evidence>
<comment type="similarity">
    <text evidence="1 4">Belongs to the anti-sigma-factor antagonist family.</text>
</comment>
<dbReference type="OrthoDB" id="9793697at2"/>
<evidence type="ECO:0000256" key="4">
    <source>
        <dbReference type="RuleBase" id="RU003749"/>
    </source>
</evidence>
<reference evidence="6 7" key="1">
    <citation type="submission" date="2013-07" db="EMBL/GenBank/DDBJ databases">
        <authorList>
            <consortium name="DOE Joint Genome Institute"/>
            <person name="Eisen J."/>
            <person name="Huntemann M."/>
            <person name="Han J."/>
            <person name="Chen A."/>
            <person name="Kyrpides N."/>
            <person name="Mavromatis K."/>
            <person name="Markowitz V."/>
            <person name="Palaniappan K."/>
            <person name="Ivanova N."/>
            <person name="Schaumberg A."/>
            <person name="Pati A."/>
            <person name="Liolios K."/>
            <person name="Nordberg H.P."/>
            <person name="Cantor M.N."/>
            <person name="Hua S.X."/>
            <person name="Woyke T."/>
        </authorList>
    </citation>
    <scope>NUCLEOTIDE SEQUENCE [LARGE SCALE GENOMIC DNA]</scope>
    <source>
        <strain evidence="6 7">DSM 44712</strain>
    </source>
</reference>
<proteinExistence type="inferred from homology"/>
<dbReference type="InterPro" id="IPR036513">
    <property type="entry name" value="STAS_dom_sf"/>
</dbReference>
<accession>A0A010ZKZ7</accession>
<dbReference type="CDD" id="cd07043">
    <property type="entry name" value="STAS_anti-anti-sigma_factors"/>
    <property type="match status" value="1"/>
</dbReference>
<keyword evidence="7" id="KW-1185">Reference proteome</keyword>
<dbReference type="PROSITE" id="PS50801">
    <property type="entry name" value="STAS"/>
    <property type="match status" value="1"/>
</dbReference>
<dbReference type="SUPFAM" id="SSF52091">
    <property type="entry name" value="SpoIIaa-like"/>
    <property type="match status" value="1"/>
</dbReference>
<feature type="domain" description="STAS" evidence="5">
    <location>
        <begin position="3"/>
        <end position="112"/>
    </location>
</feature>
<evidence type="ECO:0000256" key="1">
    <source>
        <dbReference type="ARBA" id="ARBA00009013"/>
    </source>
</evidence>
<dbReference type="Gene3D" id="3.30.750.24">
    <property type="entry name" value="STAS domain"/>
    <property type="match status" value="1"/>
</dbReference>
<gene>
    <name evidence="6" type="ORF">CryarDRAFT_0332</name>
</gene>
<dbReference type="NCBIfam" id="TIGR00377">
    <property type="entry name" value="ant_ant_sig"/>
    <property type="match status" value="1"/>
</dbReference>
<organism evidence="6 7">
    <name type="scientific">Cryptosporangium arvum DSM 44712</name>
    <dbReference type="NCBI Taxonomy" id="927661"/>
    <lineage>
        <taxon>Bacteria</taxon>
        <taxon>Bacillati</taxon>
        <taxon>Actinomycetota</taxon>
        <taxon>Actinomycetes</taxon>
        <taxon>Cryptosporangiales</taxon>
        <taxon>Cryptosporangiaceae</taxon>
        <taxon>Cryptosporangium</taxon>
    </lineage>
</organism>
<dbReference type="PATRIC" id="fig|927661.3.peg.317"/>
<dbReference type="InterPro" id="IPR003658">
    <property type="entry name" value="Anti-sigma_ant"/>
</dbReference>
<dbReference type="PANTHER" id="PTHR33495:SF2">
    <property type="entry name" value="ANTI-SIGMA FACTOR ANTAGONIST TM_1081-RELATED"/>
    <property type="match status" value="1"/>
</dbReference>
<comment type="caution">
    <text evidence="6">The sequence shown here is derived from an EMBL/GenBank/DDBJ whole genome shotgun (WGS) entry which is preliminary data.</text>
</comment>
<dbReference type="GO" id="GO:0043856">
    <property type="term" value="F:anti-sigma factor antagonist activity"/>
    <property type="evidence" value="ECO:0007669"/>
    <property type="project" value="InterPro"/>
</dbReference>
<evidence type="ECO:0000259" key="5">
    <source>
        <dbReference type="PROSITE" id="PS50801"/>
    </source>
</evidence>
<dbReference type="Proteomes" id="UP000021053">
    <property type="component" value="Unassembled WGS sequence"/>
</dbReference>
<name>A0A010ZKZ7_9ACTN</name>
<dbReference type="EMBL" id="JFBT01000001">
    <property type="protein sequence ID" value="EXG79299.1"/>
    <property type="molecule type" value="Genomic_DNA"/>
</dbReference>
<dbReference type="RefSeq" id="WP_035847862.1">
    <property type="nucleotide sequence ID" value="NZ_KK073874.1"/>
</dbReference>
<evidence type="ECO:0000313" key="6">
    <source>
        <dbReference type="EMBL" id="EXG79299.1"/>
    </source>
</evidence>
<evidence type="ECO:0000256" key="3">
    <source>
        <dbReference type="ARBA" id="ARBA00024670"/>
    </source>
</evidence>
<dbReference type="Pfam" id="PF01740">
    <property type="entry name" value="STAS"/>
    <property type="match status" value="1"/>
</dbReference>
<dbReference type="InterPro" id="IPR002645">
    <property type="entry name" value="STAS_dom"/>
</dbReference>
<dbReference type="AlphaFoldDB" id="A0A010ZKZ7"/>
<dbReference type="FunFam" id="3.30.750.24:FF:000001">
    <property type="entry name" value="Anti-sigma factor antagonist"/>
    <property type="match status" value="1"/>
</dbReference>
<evidence type="ECO:0000256" key="2">
    <source>
        <dbReference type="ARBA" id="ARBA00022553"/>
    </source>
</evidence>
<sequence>MELSLTTRAVGRHTVLAVGGEIDVYTAPQLRSELIRLADAGFAHIVVDMERVDFLDSTGLGVLVGALKRARAAGGSVELVSSQPKILKIFNVTGLEKVFNIHASVDEAVAAG</sequence>
<dbReference type="PANTHER" id="PTHR33495">
    <property type="entry name" value="ANTI-SIGMA FACTOR ANTAGONIST TM_1081-RELATED-RELATED"/>
    <property type="match status" value="1"/>
</dbReference>
<dbReference type="HOGENOM" id="CLU_115403_3_3_11"/>
<keyword evidence="2" id="KW-0597">Phosphoprotein</keyword>